<accession>U4VKB2</accession>
<proteinExistence type="predicted"/>
<evidence type="ECO:0000313" key="2">
    <source>
        <dbReference type="Proteomes" id="UP000016842"/>
    </source>
</evidence>
<organism evidence="1 2">
    <name type="scientific">Brucella intermedia 229E</name>
    <dbReference type="NCBI Taxonomy" id="1337887"/>
    <lineage>
        <taxon>Bacteria</taxon>
        <taxon>Pseudomonadati</taxon>
        <taxon>Pseudomonadota</taxon>
        <taxon>Alphaproteobacteria</taxon>
        <taxon>Hyphomicrobiales</taxon>
        <taxon>Brucellaceae</taxon>
        <taxon>Brucella/Ochrobactrum group</taxon>
        <taxon>Brucella</taxon>
    </lineage>
</organism>
<dbReference type="Proteomes" id="UP000016842">
    <property type="component" value="Unassembled WGS sequence"/>
</dbReference>
<dbReference type="EMBL" id="ASXJ01000027">
    <property type="protein sequence ID" value="ERM03251.1"/>
    <property type="molecule type" value="Genomic_DNA"/>
</dbReference>
<dbReference type="AlphaFoldDB" id="U4VKB2"/>
<comment type="caution">
    <text evidence="1">The sequence shown here is derived from an EMBL/GenBank/DDBJ whole genome shotgun (WGS) entry which is preliminary data.</text>
</comment>
<gene>
    <name evidence="1" type="ORF">Q644_12185</name>
</gene>
<reference evidence="1 2" key="1">
    <citation type="journal article" date="2014" name="FEMS Microbiol. Lett.">
        <title>Genome sequencing analysis reveals virulence-related gene content of Ochrobactrum intermedium strain 229E, a urease-positive strain isolated from the human gastric niche.</title>
        <authorList>
            <person name="Kulkarni G.J."/>
            <person name="Shetty S."/>
            <person name="Dharne M.S."/>
            <person name="Shouche Y.S."/>
        </authorList>
    </citation>
    <scope>NUCLEOTIDE SEQUENCE [LARGE SCALE GENOMIC DNA]</scope>
    <source>
        <strain evidence="1 2">229E</strain>
    </source>
</reference>
<sequence length="62" mass="6828">MKQKYERILEPTDTWAIFDTSSGEPVIMGTRLLIGLSESEAEELLAILNAPPPKGRNKQTAA</sequence>
<evidence type="ECO:0000313" key="1">
    <source>
        <dbReference type="EMBL" id="ERM03251.1"/>
    </source>
</evidence>
<name>U4VKB2_9HYPH</name>
<protein>
    <submittedName>
        <fullName evidence="1">Uncharacterized protein</fullName>
    </submittedName>
</protein>